<dbReference type="RefSeq" id="WP_147275270.1">
    <property type="nucleotide sequence ID" value="NZ_QPJY01000009.1"/>
</dbReference>
<comment type="caution">
    <text evidence="2">The sequence shown here is derived from an EMBL/GenBank/DDBJ whole genome shotgun (WGS) entry which is preliminary data.</text>
</comment>
<keyword evidence="1" id="KW-0812">Transmembrane</keyword>
<protein>
    <submittedName>
        <fullName evidence="2">Uncharacterized protein</fullName>
    </submittedName>
</protein>
<organism evidence="2 3">
    <name type="scientific">Thioalbus denitrificans</name>
    <dbReference type="NCBI Taxonomy" id="547122"/>
    <lineage>
        <taxon>Bacteria</taxon>
        <taxon>Pseudomonadati</taxon>
        <taxon>Pseudomonadota</taxon>
        <taxon>Gammaproteobacteria</taxon>
        <taxon>Chromatiales</taxon>
        <taxon>Ectothiorhodospiraceae</taxon>
        <taxon>Thioalbus</taxon>
    </lineage>
</organism>
<reference evidence="2 3" key="1">
    <citation type="submission" date="2018-07" db="EMBL/GenBank/DDBJ databases">
        <title>Genomic Encyclopedia of Type Strains, Phase IV (KMG-IV): sequencing the most valuable type-strain genomes for metagenomic binning, comparative biology and taxonomic classification.</title>
        <authorList>
            <person name="Goeker M."/>
        </authorList>
    </citation>
    <scope>NUCLEOTIDE SEQUENCE [LARGE SCALE GENOMIC DNA]</scope>
    <source>
        <strain evidence="2 3">DSM 26407</strain>
    </source>
</reference>
<evidence type="ECO:0000256" key="1">
    <source>
        <dbReference type="SAM" id="Phobius"/>
    </source>
</evidence>
<evidence type="ECO:0000313" key="3">
    <source>
        <dbReference type="Proteomes" id="UP000252707"/>
    </source>
</evidence>
<dbReference type="Proteomes" id="UP000252707">
    <property type="component" value="Unassembled WGS sequence"/>
</dbReference>
<gene>
    <name evidence="2" type="ORF">DFQ59_10945</name>
</gene>
<keyword evidence="1" id="KW-1133">Transmembrane helix</keyword>
<keyword evidence="3" id="KW-1185">Reference proteome</keyword>
<feature type="transmembrane region" description="Helical" evidence="1">
    <location>
        <begin position="33"/>
        <end position="54"/>
    </location>
</feature>
<keyword evidence="1" id="KW-0472">Membrane</keyword>
<evidence type="ECO:0000313" key="2">
    <source>
        <dbReference type="EMBL" id="RCX26516.1"/>
    </source>
</evidence>
<proteinExistence type="predicted"/>
<feature type="transmembrane region" description="Helical" evidence="1">
    <location>
        <begin position="7"/>
        <end position="27"/>
    </location>
</feature>
<dbReference type="EMBL" id="QPJY01000009">
    <property type="protein sequence ID" value="RCX26516.1"/>
    <property type="molecule type" value="Genomic_DNA"/>
</dbReference>
<name>A0A369C127_9GAMM</name>
<accession>A0A369C127</accession>
<sequence length="66" mass="6799">MTGLQKLGFILAGLGFLALGGLLAFLGYRHGSIVLLGIGPLLILTGVLWLGLVARALRRRQSAGGA</sequence>
<dbReference type="AlphaFoldDB" id="A0A369C127"/>